<evidence type="ECO:0000259" key="4">
    <source>
        <dbReference type="Pfam" id="PF16915"/>
    </source>
</evidence>
<keyword evidence="1" id="KW-1015">Disulfide bond</keyword>
<dbReference type="Pfam" id="PF16915">
    <property type="entry name" value="Eryth_link_C"/>
    <property type="match status" value="1"/>
</dbReference>
<organism evidence="6">
    <name type="scientific">Sabella spallanzanii</name>
    <name type="common">European fan worm</name>
    <name type="synonym">Spirographis spallanzanii</name>
    <dbReference type="NCBI Taxonomy" id="85702"/>
    <lineage>
        <taxon>Eukaryota</taxon>
        <taxon>Metazoa</taxon>
        <taxon>Spiralia</taxon>
        <taxon>Lophotrochozoa</taxon>
        <taxon>Annelida</taxon>
        <taxon>Polychaeta</taxon>
        <taxon>Sedentaria</taxon>
        <taxon>Canalipalpata</taxon>
        <taxon>Sabellida</taxon>
        <taxon>Sabellidae</taxon>
        <taxon>Sabella</taxon>
    </lineage>
</organism>
<dbReference type="EMBL" id="AJ131901">
    <property type="protein sequence ID" value="CAB38537.1"/>
    <property type="molecule type" value="mRNA"/>
</dbReference>
<dbReference type="SMART" id="SM00192">
    <property type="entry name" value="LDLa"/>
    <property type="match status" value="1"/>
</dbReference>
<dbReference type="CDD" id="cd11673">
    <property type="entry name" value="hemoglobin_linker_C"/>
    <property type="match status" value="1"/>
</dbReference>
<dbReference type="Gene3D" id="2.40.128.620">
    <property type="match status" value="1"/>
</dbReference>
<reference evidence="6" key="2">
    <citation type="journal article" date="2001" name="J. Biol. Chem.">
        <title>The evolution of extracellular hemoglobins of annelids, vestimentiferans, and pogonophorans.</title>
        <authorList>
            <person name="Negrisolo E.M."/>
            <person name="Pallavicini A."/>
            <person name="Barbato R."/>
            <person name="Ghiretti-Magaldi A."/>
            <person name="Moens L."/>
            <person name="Lanfranchi G."/>
        </authorList>
    </citation>
    <scope>NUCLEOTIDE SEQUENCE</scope>
</reference>
<feature type="chain" id="PRO_5007716268" evidence="3">
    <location>
        <begin position="21"/>
        <end position="246"/>
    </location>
</feature>
<dbReference type="CDD" id="cd00112">
    <property type="entry name" value="LDLa"/>
    <property type="match status" value="1"/>
</dbReference>
<feature type="domain" description="Annelid erythrocruorin linker subunit C-terminal" evidence="4">
    <location>
        <begin position="125"/>
        <end position="244"/>
    </location>
</feature>
<dbReference type="InterPro" id="IPR036055">
    <property type="entry name" value="LDL_receptor-like_sf"/>
</dbReference>
<comment type="caution">
    <text evidence="2">Lacks conserved residue(s) required for the propagation of feature annotation.</text>
</comment>
<evidence type="ECO:0000256" key="2">
    <source>
        <dbReference type="PROSITE-ProRule" id="PRU00124"/>
    </source>
</evidence>
<protein>
    <submittedName>
        <fullName evidence="5">Linker protein 1</fullName>
    </submittedName>
    <submittedName>
        <fullName evidence="6">Linker protein 2</fullName>
    </submittedName>
</protein>
<evidence type="ECO:0000256" key="3">
    <source>
        <dbReference type="SAM" id="SignalP"/>
    </source>
</evidence>
<dbReference type="SUPFAM" id="SSF141480">
    <property type="entry name" value="Extracellular hemoglobin linker subunit, receptor domain"/>
    <property type="match status" value="1"/>
</dbReference>
<feature type="signal peptide" evidence="3">
    <location>
        <begin position="1"/>
        <end position="20"/>
    </location>
</feature>
<keyword evidence="3" id="KW-0732">Signal</keyword>
<sequence>MRSLFLLLVVGIAFGNGALSRTRRSSSWGSSLTTARVDSQEMRLDQLAKQLDSLEGSLEGGDLGIPASMNSLSLRLDKIEGNDCGKRQFSCGRHSGQCVFELNVCDNVPDCANGMDEAEETCSNPVPAGRSWNGVAHWDSCLVRSNNKMNVLITGNKRYDYFPSRLWVDAVIIESYTVSGEEQTNTWSISGFYNYASRMVKFNSPKEGTMGIGLTCSDAGSDVAQCDFVRATDQHVCGSVTLTRGA</sequence>
<dbReference type="InterPro" id="IPR031639">
    <property type="entry name" value="Eryth_link_C"/>
</dbReference>
<dbReference type="InterPro" id="IPR036153">
    <property type="entry name" value="Eryth_link_C_sf"/>
</dbReference>
<evidence type="ECO:0000256" key="1">
    <source>
        <dbReference type="ARBA" id="ARBA00023157"/>
    </source>
</evidence>
<accession>Q9BHA3</accession>
<dbReference type="EMBL" id="AJ131900">
    <property type="protein sequence ID" value="CAB38536.1"/>
    <property type="molecule type" value="mRNA"/>
</dbReference>
<dbReference type="SUPFAM" id="SSF57424">
    <property type="entry name" value="LDL receptor-like module"/>
    <property type="match status" value="1"/>
</dbReference>
<reference evidence="6" key="1">
    <citation type="journal article" date="2001" name="J. Biol. Chem.">
        <title>The primary structure of globin and linker chains from the chlorocruorin of the polychaete Sabella spallanzanii.</title>
        <authorList>
            <person name="Pallavicini A."/>
            <person name="Negrisolo E."/>
            <person name="Barbato R."/>
            <person name="Ghiretti-Magaldi A."/>
            <person name="Moens L."/>
            <person name="Lanfranchi G."/>
        </authorList>
    </citation>
    <scope>NUCLEOTIDE SEQUENCE</scope>
</reference>
<dbReference type="Pfam" id="PF00057">
    <property type="entry name" value="Ldl_recept_a"/>
    <property type="match status" value="1"/>
</dbReference>
<dbReference type="PROSITE" id="PS50068">
    <property type="entry name" value="LDLRA_2"/>
    <property type="match status" value="1"/>
</dbReference>
<name>Q9BHA3_SABSP</name>
<dbReference type="InterPro" id="IPR002172">
    <property type="entry name" value="LDrepeatLR_classA_rpt"/>
</dbReference>
<dbReference type="AlphaFoldDB" id="Q9BHA3"/>
<proteinExistence type="evidence at transcript level"/>
<evidence type="ECO:0000313" key="6">
    <source>
        <dbReference type="EMBL" id="CAB38537.1"/>
    </source>
</evidence>
<gene>
    <name evidence="6" type="primary">linker protein 2</name>
    <name evidence="5" type="synonym">linker protein 1</name>
</gene>
<evidence type="ECO:0000313" key="5">
    <source>
        <dbReference type="EMBL" id="CAB38536.1"/>
    </source>
</evidence>